<name>A0A183JSM2_9TREM</name>
<accession>A0A183JSM2</accession>
<protein>
    <submittedName>
        <fullName evidence="4">Transposase</fullName>
    </submittedName>
</protein>
<keyword evidence="3" id="KW-1185">Reference proteome</keyword>
<evidence type="ECO:0000313" key="4">
    <source>
        <dbReference type="WBParaSite" id="SCUD_0000571201-mRNA-1"/>
    </source>
</evidence>
<evidence type="ECO:0000256" key="1">
    <source>
        <dbReference type="SAM" id="MobiDB-lite"/>
    </source>
</evidence>
<gene>
    <name evidence="2" type="ORF">SCUD_LOCUS5712</name>
</gene>
<organism evidence="4">
    <name type="scientific">Schistosoma curassoni</name>
    <dbReference type="NCBI Taxonomy" id="6186"/>
    <lineage>
        <taxon>Eukaryota</taxon>
        <taxon>Metazoa</taxon>
        <taxon>Spiralia</taxon>
        <taxon>Lophotrochozoa</taxon>
        <taxon>Platyhelminthes</taxon>
        <taxon>Trematoda</taxon>
        <taxon>Digenea</taxon>
        <taxon>Strigeidida</taxon>
        <taxon>Schistosomatoidea</taxon>
        <taxon>Schistosomatidae</taxon>
        <taxon>Schistosoma</taxon>
    </lineage>
</organism>
<feature type="region of interest" description="Disordered" evidence="1">
    <location>
        <begin position="19"/>
        <end position="53"/>
    </location>
</feature>
<proteinExistence type="predicted"/>
<evidence type="ECO:0000313" key="2">
    <source>
        <dbReference type="EMBL" id="VDO97775.1"/>
    </source>
</evidence>
<dbReference type="STRING" id="6186.A0A183JSM2"/>
<dbReference type="Proteomes" id="UP000279833">
    <property type="component" value="Unassembled WGS sequence"/>
</dbReference>
<evidence type="ECO:0000313" key="3">
    <source>
        <dbReference type="Proteomes" id="UP000279833"/>
    </source>
</evidence>
<dbReference type="AlphaFoldDB" id="A0A183JSM2"/>
<dbReference type="WBParaSite" id="SCUD_0000571201-mRNA-1">
    <property type="protein sequence ID" value="SCUD_0000571201-mRNA-1"/>
    <property type="gene ID" value="SCUD_0000571201"/>
</dbReference>
<reference evidence="4" key="1">
    <citation type="submission" date="2016-06" db="UniProtKB">
        <authorList>
            <consortium name="WormBaseParasite"/>
        </authorList>
    </citation>
    <scope>IDENTIFICATION</scope>
</reference>
<dbReference type="EMBL" id="UZAK01010012">
    <property type="protein sequence ID" value="VDO97775.1"/>
    <property type="molecule type" value="Genomic_DNA"/>
</dbReference>
<sequence length="53" mass="5655">MVLGNDGDKLNSSSIAGYLNDLMDDNHDKTEVSSKSVTRKVAETTAPSPYPGK</sequence>
<reference evidence="2" key="2">
    <citation type="submission" date="2018-11" db="EMBL/GenBank/DDBJ databases">
        <authorList>
            <consortium name="Pathogen Informatics"/>
        </authorList>
    </citation>
    <scope>NUCLEOTIDE SEQUENCE [LARGE SCALE GENOMIC DNA]</scope>
    <source>
        <strain evidence="2">Dakar</strain>
    </source>
</reference>